<proteinExistence type="predicted"/>
<organism evidence="1 2">
    <name type="scientific">Notoacmeibacter marinus</name>
    <dbReference type="NCBI Taxonomy" id="1876515"/>
    <lineage>
        <taxon>Bacteria</taxon>
        <taxon>Pseudomonadati</taxon>
        <taxon>Pseudomonadota</taxon>
        <taxon>Alphaproteobacteria</taxon>
        <taxon>Hyphomicrobiales</taxon>
        <taxon>Notoacmeibacteraceae</taxon>
        <taxon>Notoacmeibacter</taxon>
    </lineage>
</organism>
<dbReference type="Proteomes" id="UP000215405">
    <property type="component" value="Unassembled WGS sequence"/>
</dbReference>
<keyword evidence="2" id="KW-1185">Reference proteome</keyword>
<protein>
    <submittedName>
        <fullName evidence="1">Uncharacterized protein</fullName>
    </submittedName>
</protein>
<reference evidence="2" key="1">
    <citation type="journal article" date="2017" name="Int. J. Syst. Evol. Microbiol.">
        <title>Notoacmeibacter marinus gen. nov., sp. nov., isolated from the gut of a limpet and proposal of Notoacmeibacteraceae fam. nov. in the order Rhizobiales of the class Alphaproteobacteria.</title>
        <authorList>
            <person name="Huang Z."/>
            <person name="Guo F."/>
            <person name="Lai Q."/>
        </authorList>
    </citation>
    <scope>NUCLEOTIDE SEQUENCE [LARGE SCALE GENOMIC DNA]</scope>
    <source>
        <strain evidence="2">XMTR2A4</strain>
    </source>
</reference>
<accession>A0A231V1Z3</accession>
<dbReference type="EMBL" id="NBYO01000001">
    <property type="protein sequence ID" value="OXT02208.1"/>
    <property type="molecule type" value="Genomic_DNA"/>
</dbReference>
<dbReference type="RefSeq" id="WP_094076167.1">
    <property type="nucleotide sequence ID" value="NZ_NBYO01000001.1"/>
</dbReference>
<sequence length="103" mass="11340">MARPAWVALFAHVSTLSPPARRSHIASGRVERYSAIQSASGFIGKDYAARFMNAPRLAGVAVHFAIIDQIAERLFQRAIALAIKCYAPIRHWPKRSRIGNGIA</sequence>
<name>A0A231V1Z3_9HYPH</name>
<comment type="caution">
    <text evidence="1">The sequence shown here is derived from an EMBL/GenBank/DDBJ whole genome shotgun (WGS) entry which is preliminary data.</text>
</comment>
<evidence type="ECO:0000313" key="1">
    <source>
        <dbReference type="EMBL" id="OXT02208.1"/>
    </source>
</evidence>
<gene>
    <name evidence="1" type="ORF">B7H23_04640</name>
</gene>
<evidence type="ECO:0000313" key="2">
    <source>
        <dbReference type="Proteomes" id="UP000215405"/>
    </source>
</evidence>
<dbReference type="AlphaFoldDB" id="A0A231V1Z3"/>